<dbReference type="Proteomes" id="UP000059188">
    <property type="component" value="Unassembled WGS sequence"/>
</dbReference>
<accession>A0A0B7FXH2</accession>
<proteinExistence type="predicted"/>
<dbReference type="EMBL" id="LN679106">
    <property type="protein sequence ID" value="CEL62616.1"/>
    <property type="molecule type" value="Genomic_DNA"/>
</dbReference>
<name>A0A0B7FXH2_THACB</name>
<protein>
    <submittedName>
        <fullName evidence="1">Uncharacterized protein</fullName>
    </submittedName>
</protein>
<organism evidence="1 2">
    <name type="scientific">Thanatephorus cucumeris (strain AG1-IB / isolate 7/3/14)</name>
    <name type="common">Lettuce bottom rot fungus</name>
    <name type="synonym">Rhizoctonia solani</name>
    <dbReference type="NCBI Taxonomy" id="1108050"/>
    <lineage>
        <taxon>Eukaryota</taxon>
        <taxon>Fungi</taxon>
        <taxon>Dikarya</taxon>
        <taxon>Basidiomycota</taxon>
        <taxon>Agaricomycotina</taxon>
        <taxon>Agaricomycetes</taxon>
        <taxon>Cantharellales</taxon>
        <taxon>Ceratobasidiaceae</taxon>
        <taxon>Rhizoctonia</taxon>
        <taxon>Rhizoctonia solani AG-1</taxon>
    </lineage>
</organism>
<evidence type="ECO:0000313" key="2">
    <source>
        <dbReference type="Proteomes" id="UP000059188"/>
    </source>
</evidence>
<evidence type="ECO:0000313" key="1">
    <source>
        <dbReference type="EMBL" id="CEL62616.1"/>
    </source>
</evidence>
<sequence length="119" mass="13723">MILLGARGVRMNNTYAKRSTSVSTPSDIWIHDFHARRLCYTSDAVIIHAHIAARALRMHYHCRSQQRRDIACLGACFRIEIPGWMNLFPAVAFDHARPDVDQYIRSTATSSHELTWVWL</sequence>
<keyword evidence="2" id="KW-1185">Reference proteome</keyword>
<gene>
    <name evidence="1" type="ORF">RSOLAG1IB_04972</name>
</gene>
<dbReference type="AlphaFoldDB" id="A0A0B7FXH2"/>
<reference evidence="1 2" key="1">
    <citation type="submission" date="2014-11" db="EMBL/GenBank/DDBJ databases">
        <authorList>
            <person name="Wibberg Daniel"/>
        </authorList>
    </citation>
    <scope>NUCLEOTIDE SEQUENCE [LARGE SCALE GENOMIC DNA]</scope>
    <source>
        <strain evidence="1">Rhizoctonia solani AG1-IB 7/3/14</strain>
    </source>
</reference>